<dbReference type="KEGG" id="hro:HELRODRAFT_77129"/>
<feature type="transmembrane region" description="Helical" evidence="5">
    <location>
        <begin position="170"/>
        <end position="193"/>
    </location>
</feature>
<dbReference type="GO" id="GO:0035348">
    <property type="term" value="P:acetyl-CoA transmembrane transport"/>
    <property type="evidence" value="ECO:0007669"/>
    <property type="project" value="InterPro"/>
</dbReference>
<dbReference type="PANTHER" id="PTHR12778:SF9">
    <property type="entry name" value="ACETYL-COENZYME A TRANSPORTER 1"/>
    <property type="match status" value="1"/>
</dbReference>
<feature type="transmembrane region" description="Helical" evidence="5">
    <location>
        <begin position="301"/>
        <end position="320"/>
    </location>
</feature>
<dbReference type="EMBL" id="KB096275">
    <property type="protein sequence ID" value="ESO06889.1"/>
    <property type="molecule type" value="Genomic_DNA"/>
</dbReference>
<feature type="transmembrane region" description="Helical" evidence="5">
    <location>
        <begin position="101"/>
        <end position="120"/>
    </location>
</feature>
<dbReference type="Pfam" id="PF13000">
    <property type="entry name" value="Acatn"/>
    <property type="match status" value="2"/>
</dbReference>
<dbReference type="eggNOG" id="KOG3574">
    <property type="taxonomic scope" value="Eukaryota"/>
</dbReference>
<evidence type="ECO:0000256" key="3">
    <source>
        <dbReference type="ARBA" id="ARBA00022989"/>
    </source>
</evidence>
<evidence type="ECO:0000313" key="7">
    <source>
        <dbReference type="EMBL" id="ESO06889.1"/>
    </source>
</evidence>
<evidence type="ECO:0000313" key="9">
    <source>
        <dbReference type="Proteomes" id="UP000015101"/>
    </source>
</evidence>
<dbReference type="InterPro" id="IPR024371">
    <property type="entry name" value="AcetylCoA_trans_1-like"/>
</dbReference>
<keyword evidence="3 5" id="KW-1133">Transmembrane helix</keyword>
<dbReference type="InterPro" id="IPR036259">
    <property type="entry name" value="MFS_trans_sf"/>
</dbReference>
<dbReference type="InterPro" id="IPR004752">
    <property type="entry name" value="AmpG_permease/AT-1"/>
</dbReference>
<dbReference type="AlphaFoldDB" id="T1G2T4"/>
<feature type="transmembrane region" description="Helical" evidence="5">
    <location>
        <begin position="461"/>
        <end position="479"/>
    </location>
</feature>
<dbReference type="RefSeq" id="XP_009014985.1">
    <property type="nucleotide sequence ID" value="XM_009016737.1"/>
</dbReference>
<feature type="transmembrane region" description="Helical" evidence="5">
    <location>
        <begin position="213"/>
        <end position="236"/>
    </location>
</feature>
<dbReference type="FunCoup" id="T1G2T4">
    <property type="interactions" value="407"/>
</dbReference>
<feature type="transmembrane region" description="Helical" evidence="5">
    <location>
        <begin position="404"/>
        <end position="422"/>
    </location>
</feature>
<evidence type="ECO:0000256" key="2">
    <source>
        <dbReference type="ARBA" id="ARBA00022692"/>
    </source>
</evidence>
<dbReference type="EnsemblMetazoa" id="HelroT77129">
    <property type="protein sequence ID" value="HelroP77129"/>
    <property type="gene ID" value="HelroG77129"/>
</dbReference>
<accession>T1G2T4</accession>
<dbReference type="HOGENOM" id="CLU_020502_1_0_1"/>
<keyword evidence="2 5" id="KW-0812">Transmembrane</keyword>
<name>T1G2T4_HELRO</name>
<reference evidence="8" key="3">
    <citation type="submission" date="2015-06" db="UniProtKB">
        <authorList>
            <consortium name="EnsemblMetazoa"/>
        </authorList>
    </citation>
    <scope>IDENTIFICATION</scope>
</reference>
<evidence type="ECO:0000313" key="8">
    <source>
        <dbReference type="EnsemblMetazoa" id="HelroP77129"/>
    </source>
</evidence>
<keyword evidence="6" id="KW-0732">Signal</keyword>
<dbReference type="GeneID" id="20215382"/>
<dbReference type="GO" id="GO:0008521">
    <property type="term" value="F:acetyl-CoA transmembrane transporter activity"/>
    <property type="evidence" value="ECO:0007669"/>
    <property type="project" value="InterPro"/>
</dbReference>
<feature type="chain" id="PRO_5010981126" description="Major facilitator superfamily (MFS) profile domain-containing protein" evidence="6">
    <location>
        <begin position="17"/>
        <end position="502"/>
    </location>
</feature>
<dbReference type="InParanoid" id="T1G2T4"/>
<evidence type="ECO:0008006" key="10">
    <source>
        <dbReference type="Google" id="ProtNLM"/>
    </source>
</evidence>
<feature type="transmembrane region" description="Helical" evidence="5">
    <location>
        <begin position="257"/>
        <end position="281"/>
    </location>
</feature>
<evidence type="ECO:0000256" key="6">
    <source>
        <dbReference type="SAM" id="SignalP"/>
    </source>
</evidence>
<dbReference type="EMBL" id="AMQM01003699">
    <property type="status" value="NOT_ANNOTATED_CDS"/>
    <property type="molecule type" value="Genomic_DNA"/>
</dbReference>
<keyword evidence="9" id="KW-1185">Reference proteome</keyword>
<dbReference type="GO" id="GO:0016020">
    <property type="term" value="C:membrane"/>
    <property type="evidence" value="ECO:0007669"/>
    <property type="project" value="UniProtKB-SubCell"/>
</dbReference>
<dbReference type="Gene3D" id="1.20.1250.20">
    <property type="entry name" value="MFS general substrate transporter like domains"/>
    <property type="match status" value="1"/>
</dbReference>
<dbReference type="FunFam" id="1.20.1250.20:FF:000814">
    <property type="entry name" value="Uncharacterized protein"/>
    <property type="match status" value="1"/>
</dbReference>
<evidence type="ECO:0000256" key="1">
    <source>
        <dbReference type="ARBA" id="ARBA00004141"/>
    </source>
</evidence>
<dbReference type="OrthoDB" id="6415790at2759"/>
<dbReference type="OMA" id="RRKSWIM"/>
<feature type="signal peptide" evidence="6">
    <location>
        <begin position="1"/>
        <end position="16"/>
    </location>
</feature>
<dbReference type="PANTHER" id="PTHR12778">
    <property type="entry name" value="SOLUTE CARRIER FAMILY 33 ACETYL-COA TRANSPORTER -RELATED"/>
    <property type="match status" value="1"/>
</dbReference>
<keyword evidence="4 5" id="KW-0472">Membrane</keyword>
<dbReference type="STRING" id="6412.T1G2T4"/>
<reference evidence="9" key="1">
    <citation type="submission" date="2012-12" db="EMBL/GenBank/DDBJ databases">
        <authorList>
            <person name="Hellsten U."/>
            <person name="Grimwood J."/>
            <person name="Chapman J.A."/>
            <person name="Shapiro H."/>
            <person name="Aerts A."/>
            <person name="Otillar R.P."/>
            <person name="Terry A.Y."/>
            <person name="Boore J.L."/>
            <person name="Simakov O."/>
            <person name="Marletaz F."/>
            <person name="Cho S.-J."/>
            <person name="Edsinger-Gonzales E."/>
            <person name="Havlak P."/>
            <person name="Kuo D.-H."/>
            <person name="Larsson T."/>
            <person name="Lv J."/>
            <person name="Arendt D."/>
            <person name="Savage R."/>
            <person name="Osoegawa K."/>
            <person name="de Jong P."/>
            <person name="Lindberg D.R."/>
            <person name="Seaver E.C."/>
            <person name="Weisblat D.A."/>
            <person name="Putnam N.H."/>
            <person name="Grigoriev I.V."/>
            <person name="Rokhsar D.S."/>
        </authorList>
    </citation>
    <scope>NUCLEOTIDE SEQUENCE</scope>
</reference>
<dbReference type="CTD" id="20215382"/>
<dbReference type="Proteomes" id="UP000015101">
    <property type="component" value="Unassembled WGS sequence"/>
</dbReference>
<evidence type="ECO:0000256" key="4">
    <source>
        <dbReference type="ARBA" id="ARBA00023136"/>
    </source>
</evidence>
<dbReference type="SUPFAM" id="SSF103473">
    <property type="entry name" value="MFS general substrate transporter"/>
    <property type="match status" value="1"/>
</dbReference>
<feature type="transmembrane region" description="Helical" evidence="5">
    <location>
        <begin position="30"/>
        <end position="57"/>
    </location>
</feature>
<feature type="transmembrane region" description="Helical" evidence="5">
    <location>
        <begin position="370"/>
        <end position="392"/>
    </location>
</feature>
<feature type="transmembrane region" description="Helical" evidence="5">
    <location>
        <begin position="132"/>
        <end position="149"/>
    </location>
</feature>
<organism evidence="8 9">
    <name type="scientific">Helobdella robusta</name>
    <name type="common">Californian leech</name>
    <dbReference type="NCBI Taxonomy" id="6412"/>
    <lineage>
        <taxon>Eukaryota</taxon>
        <taxon>Metazoa</taxon>
        <taxon>Spiralia</taxon>
        <taxon>Lophotrochozoa</taxon>
        <taxon>Annelida</taxon>
        <taxon>Clitellata</taxon>
        <taxon>Hirudinea</taxon>
        <taxon>Rhynchobdellida</taxon>
        <taxon>Glossiphoniidae</taxon>
        <taxon>Helobdella</taxon>
    </lineage>
</organism>
<feature type="transmembrane region" description="Helical" evidence="5">
    <location>
        <begin position="332"/>
        <end position="354"/>
    </location>
</feature>
<evidence type="ECO:0000256" key="5">
    <source>
        <dbReference type="SAM" id="Phobius"/>
    </source>
</evidence>
<protein>
    <recommendedName>
        <fullName evidence="10">Major facilitator superfamily (MFS) profile domain-containing protein</fullName>
    </recommendedName>
</protein>
<comment type="subcellular location">
    <subcellularLocation>
        <location evidence="1">Membrane</location>
        <topology evidence="1">Multi-pass membrane protein</topology>
    </subcellularLocation>
</comment>
<gene>
    <name evidence="8" type="primary">20215382</name>
    <name evidence="7" type="ORF">HELRODRAFT_77129</name>
</gene>
<reference evidence="7 9" key="2">
    <citation type="journal article" date="2013" name="Nature">
        <title>Insights into bilaterian evolution from three spiralian genomes.</title>
        <authorList>
            <person name="Simakov O."/>
            <person name="Marletaz F."/>
            <person name="Cho S.J."/>
            <person name="Edsinger-Gonzales E."/>
            <person name="Havlak P."/>
            <person name="Hellsten U."/>
            <person name="Kuo D.H."/>
            <person name="Larsson T."/>
            <person name="Lv J."/>
            <person name="Arendt D."/>
            <person name="Savage R."/>
            <person name="Osoegawa K."/>
            <person name="de Jong P."/>
            <person name="Grimwood J."/>
            <person name="Chapman J.A."/>
            <person name="Shapiro H."/>
            <person name="Aerts A."/>
            <person name="Otillar R.P."/>
            <person name="Terry A.Y."/>
            <person name="Boore J.L."/>
            <person name="Grigoriev I.V."/>
            <person name="Lindberg D.R."/>
            <person name="Seaver E.C."/>
            <person name="Weisblat D.A."/>
            <person name="Putnam N.H."/>
            <person name="Rokhsar D.S."/>
        </authorList>
    </citation>
    <scope>NUCLEOTIDE SEQUENCE</scope>
</reference>
<proteinExistence type="predicted"/>
<sequence length="502" mass="56261">MLIVLIILIFVAEISSNSSSKEHPPVSNDYGKICLLIFLYVLQGVPLGIGSSIPYLLQARKVSYTDQALFSFIYWPFSLKLLWAPIVDSLYCNKIGRRKTWLVPTQYLMGIFMLVLSRHINSLMGDDGEGGANMALLTAIFFCLNFLAATQDIAVDGWALTMLMDTNIGWVSTCNTVGQTIGFVMGNIVFLSLESADFSNKYLRSTPQEGGVISFSGFLLVWGVIFLLTTTLVFLFKSERDELREHEKHSIKKVYQLLWEIVQLRSVFTLMFILLTIKIGFAAADTVTGLKLIEAGVPKEHLAMLAVPMIPLNIVIPILITRWSSSRKPVNLLLTGMPYRLFLGLIYALIVWWAPYTKTTSAAGEVTFPAYFYGIMLFASALHQIAVYCMYVPMMTFFANISDPAIGGTYMTLLNTISNLGSNWPQTVSLWFVDKLTMTGCQDETGECVPPCKVSCVYLDGYYIESVVCCIIGFLWLLVMSKRARRLQNLRSNDWVICKPCP</sequence>